<evidence type="ECO:0000313" key="1">
    <source>
        <dbReference type="EMBL" id="GAH22015.1"/>
    </source>
</evidence>
<dbReference type="EMBL" id="BART01042294">
    <property type="protein sequence ID" value="GAH22015.1"/>
    <property type="molecule type" value="Genomic_DNA"/>
</dbReference>
<organism evidence="1">
    <name type="scientific">marine sediment metagenome</name>
    <dbReference type="NCBI Taxonomy" id="412755"/>
    <lineage>
        <taxon>unclassified sequences</taxon>
        <taxon>metagenomes</taxon>
        <taxon>ecological metagenomes</taxon>
    </lineage>
</organism>
<feature type="non-terminal residue" evidence="1">
    <location>
        <position position="1"/>
    </location>
</feature>
<proteinExistence type="predicted"/>
<sequence length="36" mass="4057">ERGQAMAEKGMKFSLERLVPESQLHQALARMESLAI</sequence>
<protein>
    <submittedName>
        <fullName evidence="1">Uncharacterized protein</fullName>
    </submittedName>
</protein>
<name>X1ENX5_9ZZZZ</name>
<dbReference type="AlphaFoldDB" id="X1ENX5"/>
<gene>
    <name evidence="1" type="ORF">S01H4_67335</name>
</gene>
<accession>X1ENX5</accession>
<comment type="caution">
    <text evidence="1">The sequence shown here is derived from an EMBL/GenBank/DDBJ whole genome shotgun (WGS) entry which is preliminary data.</text>
</comment>
<feature type="non-terminal residue" evidence="1">
    <location>
        <position position="36"/>
    </location>
</feature>
<reference evidence="1" key="1">
    <citation type="journal article" date="2014" name="Front. Microbiol.">
        <title>High frequency of phylogenetically diverse reductive dehalogenase-homologous genes in deep subseafloor sedimentary metagenomes.</title>
        <authorList>
            <person name="Kawai M."/>
            <person name="Futagami T."/>
            <person name="Toyoda A."/>
            <person name="Takaki Y."/>
            <person name="Nishi S."/>
            <person name="Hori S."/>
            <person name="Arai W."/>
            <person name="Tsubouchi T."/>
            <person name="Morono Y."/>
            <person name="Uchiyama I."/>
            <person name="Ito T."/>
            <person name="Fujiyama A."/>
            <person name="Inagaki F."/>
            <person name="Takami H."/>
        </authorList>
    </citation>
    <scope>NUCLEOTIDE SEQUENCE</scope>
    <source>
        <strain evidence="1">Expedition CK06-06</strain>
    </source>
</reference>